<dbReference type="Proteomes" id="UP001291623">
    <property type="component" value="Unassembled WGS sequence"/>
</dbReference>
<evidence type="ECO:0000313" key="11">
    <source>
        <dbReference type="EMBL" id="KAK4379344.1"/>
    </source>
</evidence>
<dbReference type="Pfam" id="PF01988">
    <property type="entry name" value="VIT1"/>
    <property type="match status" value="1"/>
</dbReference>
<evidence type="ECO:0000256" key="8">
    <source>
        <dbReference type="ARBA" id="ARBA00044464"/>
    </source>
</evidence>
<evidence type="ECO:0000256" key="6">
    <source>
        <dbReference type="ARBA" id="ARBA00022989"/>
    </source>
</evidence>
<dbReference type="GO" id="GO:0005381">
    <property type="term" value="F:iron ion transmembrane transporter activity"/>
    <property type="evidence" value="ECO:0007669"/>
    <property type="project" value="UniProtKB-UniRule"/>
</dbReference>
<keyword evidence="9" id="KW-0406">Ion transport</keyword>
<comment type="similarity">
    <text evidence="2 9">Belongs to the CCC1 family.</text>
</comment>
<keyword evidence="7" id="KW-0472">Membrane</keyword>
<evidence type="ECO:0000256" key="4">
    <source>
        <dbReference type="ARBA" id="ARBA00022554"/>
    </source>
</evidence>
<keyword evidence="5" id="KW-0812">Transmembrane</keyword>
<sequence length="146" mass="15728">MAETNNDGGTPLLGERPKEPWKGGEAVKSIMCAGPDAIVTSFSLVSSISATHHSSVDVLVLGFANLLADASKGFGDYMSSRTQSDVAPKKRSATEWDVINQHRPQKKGLLQQYQALGMDVTDANTYRDIMVDKKMATEKGSLPRAS</sequence>
<evidence type="ECO:0000256" key="5">
    <source>
        <dbReference type="ARBA" id="ARBA00022692"/>
    </source>
</evidence>
<evidence type="ECO:0000256" key="7">
    <source>
        <dbReference type="ARBA" id="ARBA00023136"/>
    </source>
</evidence>
<keyword evidence="3" id="KW-0410">Iron transport</keyword>
<dbReference type="PANTHER" id="PTHR31851">
    <property type="entry name" value="FE(2+)/MN(2+) TRANSPORTER PCL1"/>
    <property type="match status" value="1"/>
</dbReference>
<dbReference type="GO" id="GO:0005384">
    <property type="term" value="F:manganese ion transmembrane transporter activity"/>
    <property type="evidence" value="ECO:0007669"/>
    <property type="project" value="InterPro"/>
</dbReference>
<dbReference type="InterPro" id="IPR008217">
    <property type="entry name" value="Ccc1_fam"/>
</dbReference>
<evidence type="ECO:0000256" key="1">
    <source>
        <dbReference type="ARBA" id="ARBA00004128"/>
    </source>
</evidence>
<comment type="subcellular location">
    <subcellularLocation>
        <location evidence="1 9">Vacuole membrane</location>
        <topology evidence="1 9">Multi-pass membrane protein</topology>
    </subcellularLocation>
</comment>
<evidence type="ECO:0000256" key="3">
    <source>
        <dbReference type="ARBA" id="ARBA00022496"/>
    </source>
</evidence>
<proteinExistence type="inferred from homology"/>
<keyword evidence="6" id="KW-1133">Transmembrane helix</keyword>
<evidence type="ECO:0000256" key="9">
    <source>
        <dbReference type="RuleBase" id="RU369115"/>
    </source>
</evidence>
<keyword evidence="4 9" id="KW-0926">Vacuole</keyword>
<gene>
    <name evidence="11" type="ORF">RND71_001206</name>
</gene>
<keyword evidence="12" id="KW-1185">Reference proteome</keyword>
<protein>
    <recommendedName>
        <fullName evidence="9">Vacuolar iron transporter</fullName>
    </recommendedName>
</protein>
<dbReference type="EMBL" id="JAVYJV010000001">
    <property type="protein sequence ID" value="KAK4379344.1"/>
    <property type="molecule type" value="Genomic_DNA"/>
</dbReference>
<dbReference type="GO" id="GO:0005774">
    <property type="term" value="C:vacuolar membrane"/>
    <property type="evidence" value="ECO:0007669"/>
    <property type="project" value="UniProtKB-SubCell"/>
</dbReference>
<dbReference type="GO" id="GO:0140315">
    <property type="term" value="F:iron ion sequestering activity"/>
    <property type="evidence" value="ECO:0007669"/>
    <property type="project" value="UniProtKB-UniRule"/>
</dbReference>
<evidence type="ECO:0000313" key="12">
    <source>
        <dbReference type="Proteomes" id="UP001291623"/>
    </source>
</evidence>
<keyword evidence="9" id="KW-0813">Transport</keyword>
<evidence type="ECO:0000256" key="10">
    <source>
        <dbReference type="SAM" id="MobiDB-lite"/>
    </source>
</evidence>
<comment type="caution">
    <text evidence="11">The sequence shown here is derived from an EMBL/GenBank/DDBJ whole genome shotgun (WGS) entry which is preliminary data.</text>
</comment>
<dbReference type="GO" id="GO:0030026">
    <property type="term" value="P:intracellular manganese ion homeostasis"/>
    <property type="evidence" value="ECO:0007669"/>
    <property type="project" value="InterPro"/>
</dbReference>
<organism evidence="11 12">
    <name type="scientific">Anisodus tanguticus</name>
    <dbReference type="NCBI Taxonomy" id="243964"/>
    <lineage>
        <taxon>Eukaryota</taxon>
        <taxon>Viridiplantae</taxon>
        <taxon>Streptophyta</taxon>
        <taxon>Embryophyta</taxon>
        <taxon>Tracheophyta</taxon>
        <taxon>Spermatophyta</taxon>
        <taxon>Magnoliopsida</taxon>
        <taxon>eudicotyledons</taxon>
        <taxon>Gunneridae</taxon>
        <taxon>Pentapetalae</taxon>
        <taxon>asterids</taxon>
        <taxon>lamiids</taxon>
        <taxon>Solanales</taxon>
        <taxon>Solanaceae</taxon>
        <taxon>Solanoideae</taxon>
        <taxon>Hyoscyameae</taxon>
        <taxon>Anisodus</taxon>
    </lineage>
</organism>
<reference evidence="11" key="1">
    <citation type="submission" date="2023-12" db="EMBL/GenBank/DDBJ databases">
        <title>Genome assembly of Anisodus tanguticus.</title>
        <authorList>
            <person name="Wang Y.-J."/>
        </authorList>
    </citation>
    <scope>NUCLEOTIDE SEQUENCE</scope>
    <source>
        <strain evidence="11">KB-2021</strain>
        <tissue evidence="11">Leaf</tissue>
    </source>
</reference>
<comment type="catalytic activity">
    <reaction evidence="8">
        <text>Fe(2+)(in) = Fe(2+)(out)</text>
        <dbReference type="Rhea" id="RHEA:28486"/>
        <dbReference type="ChEBI" id="CHEBI:29033"/>
    </reaction>
    <physiologicalReaction direction="left-to-right" evidence="8">
        <dbReference type="Rhea" id="RHEA:28487"/>
    </physiologicalReaction>
</comment>
<comment type="function">
    <text evidence="9">Vacuolar Fe(2+) uptake transporter.</text>
</comment>
<accession>A0AAE1VY03</accession>
<keyword evidence="3" id="KW-0408">Iron</keyword>
<feature type="region of interest" description="Disordered" evidence="10">
    <location>
        <begin position="1"/>
        <end position="22"/>
    </location>
</feature>
<name>A0AAE1VY03_9SOLA</name>
<dbReference type="AlphaFoldDB" id="A0AAE1VY03"/>
<evidence type="ECO:0000256" key="2">
    <source>
        <dbReference type="ARBA" id="ARBA00007049"/>
    </source>
</evidence>